<feature type="transmembrane region" description="Helical" evidence="1">
    <location>
        <begin position="32"/>
        <end position="51"/>
    </location>
</feature>
<gene>
    <name evidence="2" type="ORF">SSFG_04928</name>
</gene>
<organism evidence="2 3">
    <name type="scientific">Streptomyces viridosporus (strain ATCC 14672 / DSM 40746 / JCM 4963 / KCTC 9882 / NRRL B-12104 / FH 1290)</name>
    <name type="common">Streptomyces ghanaensis</name>
    <dbReference type="NCBI Taxonomy" id="566461"/>
    <lineage>
        <taxon>Bacteria</taxon>
        <taxon>Bacillati</taxon>
        <taxon>Actinomycetota</taxon>
        <taxon>Actinomycetes</taxon>
        <taxon>Kitasatosporales</taxon>
        <taxon>Streptomycetaceae</taxon>
        <taxon>Streptomyces</taxon>
    </lineage>
</organism>
<feature type="transmembrane region" description="Helical" evidence="1">
    <location>
        <begin position="102"/>
        <end position="120"/>
    </location>
</feature>
<evidence type="ECO:0000313" key="3">
    <source>
        <dbReference type="Proteomes" id="UP000003824"/>
    </source>
</evidence>
<keyword evidence="1" id="KW-0812">Transmembrane</keyword>
<name>D6A570_STRV1</name>
<keyword evidence="1" id="KW-1133">Transmembrane helix</keyword>
<dbReference type="AlphaFoldDB" id="D6A570"/>
<dbReference type="NCBIfam" id="NF042915">
    <property type="entry name" value="MAB_1171c_fam"/>
    <property type="match status" value="1"/>
</dbReference>
<feature type="transmembrane region" description="Helical" evidence="1">
    <location>
        <begin position="176"/>
        <end position="194"/>
    </location>
</feature>
<accession>D6A570</accession>
<sequence length="244" mass="25382">MSGLINYTSCGVLWLGLVVKSPDLLRHRRDPYLWSICAVLGLAGLCFFLGAPPTVGAINRLGGVPNLAAPLTYAAITGYCAASQVLVVHWRGGPRVHRTARRWILAYAGVVLGIAVTFALGDAPVERRTDLDTYYATTPFIAQMIVLYLVAHLTAVTVTTASSLRWARRVRGGLRVGLVLLGTGSLCGAGYSVAKLVAVGARWTGRDWSVLGTTVSPVTAGIGALLTVVGVFHAGGAPGGGTAG</sequence>
<feature type="non-terminal residue" evidence="2">
    <location>
        <position position="244"/>
    </location>
</feature>
<evidence type="ECO:0000313" key="2">
    <source>
        <dbReference type="EMBL" id="EFE69686.2"/>
    </source>
</evidence>
<dbReference type="eggNOG" id="ENOG5033IXZ">
    <property type="taxonomic scope" value="Bacteria"/>
</dbReference>
<dbReference type="RefSeq" id="WP_004988545.1">
    <property type="nucleotide sequence ID" value="NZ_DS999641.1"/>
</dbReference>
<protein>
    <submittedName>
        <fullName evidence="2">Integral membrane protein</fullName>
    </submittedName>
</protein>
<evidence type="ECO:0000256" key="1">
    <source>
        <dbReference type="SAM" id="Phobius"/>
    </source>
</evidence>
<dbReference type="EMBL" id="DS999641">
    <property type="protein sequence ID" value="EFE69686.2"/>
    <property type="molecule type" value="Genomic_DNA"/>
</dbReference>
<proteinExistence type="predicted"/>
<feature type="transmembrane region" description="Helical" evidence="1">
    <location>
        <begin position="214"/>
        <end position="234"/>
    </location>
</feature>
<reference evidence="3" key="1">
    <citation type="submission" date="2008-12" db="EMBL/GenBank/DDBJ databases">
        <title>Annotation of Streptomyces ghanaensis ATCC 14672.</title>
        <authorList>
            <consortium name="The Broad Institute Genome Sequencing Platform"/>
            <consortium name="Broad Institute Microbial Sequencing Center"/>
            <person name="Fischbach M."/>
            <person name="Ward D."/>
            <person name="Young S."/>
            <person name="Kodira C.D."/>
            <person name="Zeng Q."/>
            <person name="Koehrsen M."/>
            <person name="Godfrey P."/>
            <person name="Alvarado L."/>
            <person name="Berlin A.M."/>
            <person name="Borenstein D."/>
            <person name="Chen Z."/>
            <person name="Engels R."/>
            <person name="Freedman E."/>
            <person name="Gellesch M."/>
            <person name="Goldberg J."/>
            <person name="Griggs A."/>
            <person name="Gujja S."/>
            <person name="Heiman D.I."/>
            <person name="Hepburn T.A."/>
            <person name="Howarth C."/>
            <person name="Jen D."/>
            <person name="Larson L."/>
            <person name="Lewis B."/>
            <person name="Mehta T."/>
            <person name="Park D."/>
            <person name="Pearson M."/>
            <person name="Roberts A."/>
            <person name="Saif S."/>
            <person name="Shea T.D."/>
            <person name="Shenoy N."/>
            <person name="Sisk P."/>
            <person name="Stolte C."/>
            <person name="Sykes S.N."/>
            <person name="Walk T."/>
            <person name="White J."/>
            <person name="Yandava C."/>
            <person name="Straight P."/>
            <person name="Clardy J."/>
            <person name="Hung D."/>
            <person name="Kolter R."/>
            <person name="Mekalanos J."/>
            <person name="Walker S."/>
            <person name="Walsh C.T."/>
            <person name="Wieland B.L.C."/>
            <person name="Ilzarbe M."/>
            <person name="Galagan J."/>
            <person name="Nusbaum C."/>
            <person name="Birren B."/>
        </authorList>
    </citation>
    <scope>NUCLEOTIDE SEQUENCE [LARGE SCALE GENOMIC DNA]</scope>
    <source>
        <strain evidence="3">ATCC 14672 / DSM 40746 / JCM 4963 / KCTC 9882 / NRRL B-12104 / FH 1290</strain>
    </source>
</reference>
<dbReference type="InterPro" id="IPR050039">
    <property type="entry name" value="MAB_1171c-like"/>
</dbReference>
<feature type="transmembrane region" description="Helical" evidence="1">
    <location>
        <begin position="71"/>
        <end position="90"/>
    </location>
</feature>
<keyword evidence="1" id="KW-0472">Membrane</keyword>
<feature type="transmembrane region" description="Helical" evidence="1">
    <location>
        <begin position="140"/>
        <end position="164"/>
    </location>
</feature>
<dbReference type="Proteomes" id="UP000003824">
    <property type="component" value="Unassembled WGS sequence"/>
</dbReference>